<reference evidence="1" key="1">
    <citation type="submission" date="2023-10" db="EMBL/GenBank/DDBJ databases">
        <authorList>
            <person name="Rodriguez Cubillos JULIANA M."/>
            <person name="De Vega J."/>
        </authorList>
    </citation>
    <scope>NUCLEOTIDE SEQUENCE</scope>
</reference>
<proteinExistence type="predicted"/>
<keyword evidence="2" id="KW-1185">Reference proteome</keyword>
<organism evidence="1 2">
    <name type="scientific">Trifolium pratense</name>
    <name type="common">Red clover</name>
    <dbReference type="NCBI Taxonomy" id="57577"/>
    <lineage>
        <taxon>Eukaryota</taxon>
        <taxon>Viridiplantae</taxon>
        <taxon>Streptophyta</taxon>
        <taxon>Embryophyta</taxon>
        <taxon>Tracheophyta</taxon>
        <taxon>Spermatophyta</taxon>
        <taxon>Magnoliopsida</taxon>
        <taxon>eudicotyledons</taxon>
        <taxon>Gunneridae</taxon>
        <taxon>Pentapetalae</taxon>
        <taxon>rosids</taxon>
        <taxon>fabids</taxon>
        <taxon>Fabales</taxon>
        <taxon>Fabaceae</taxon>
        <taxon>Papilionoideae</taxon>
        <taxon>50 kb inversion clade</taxon>
        <taxon>NPAAA clade</taxon>
        <taxon>Hologalegina</taxon>
        <taxon>IRL clade</taxon>
        <taxon>Trifolieae</taxon>
        <taxon>Trifolium</taxon>
    </lineage>
</organism>
<evidence type="ECO:0000313" key="2">
    <source>
        <dbReference type="Proteomes" id="UP001177021"/>
    </source>
</evidence>
<accession>A0ACB0JIF8</accession>
<sequence>MRNCGGFLKIKFISLDFNAPTTTAVEPYFCIDYGDGRSFKTPVATMERPEVFKWSQMEDTLDFDIPRGADEVHLFLVDRLTDTRWGLYNMAVSELNRSPLPEVQLEVISDPITGSLHPLTRGDLFLGAKLTFAYDFFPTVYTTCRKFGLDSNFLALALTPEATDPNDSFYLKFDGWPYGNLTRNGIGPFSSLEDVTGQGYIWSHWAPGPGVPAELGVFNESTKNYITIDVYRAADDTVSATGV</sequence>
<name>A0ACB0JIF8_TRIPR</name>
<dbReference type="Proteomes" id="UP001177021">
    <property type="component" value="Unassembled WGS sequence"/>
</dbReference>
<gene>
    <name evidence="1" type="ORF">MILVUS5_LOCUS12678</name>
</gene>
<evidence type="ECO:0000313" key="1">
    <source>
        <dbReference type="EMBL" id="CAJ2643437.1"/>
    </source>
</evidence>
<comment type="caution">
    <text evidence="1">The sequence shown here is derived from an EMBL/GenBank/DDBJ whole genome shotgun (WGS) entry which is preliminary data.</text>
</comment>
<protein>
    <submittedName>
        <fullName evidence="1">Uncharacterized protein</fullName>
    </submittedName>
</protein>
<dbReference type="EMBL" id="CASHSV030000034">
    <property type="protein sequence ID" value="CAJ2643437.1"/>
    <property type="molecule type" value="Genomic_DNA"/>
</dbReference>